<gene>
    <name evidence="2" type="ORF">NPD8_4123</name>
</gene>
<keyword evidence="2" id="KW-0614">Plasmid</keyword>
<proteinExistence type="predicted"/>
<keyword evidence="1" id="KW-0812">Transmembrane</keyword>
<reference evidence="2" key="1">
    <citation type="submission" date="2016-05" db="EMBL/GenBank/DDBJ databases">
        <authorList>
            <person name="Lavstsen T."/>
            <person name="Jespersen J.S."/>
        </authorList>
    </citation>
    <scope>NUCLEOTIDE SEQUENCE</scope>
    <source>
        <strain evidence="2">CDC69096</strain>
        <plasmid evidence="2">pNPD8_2</plasmid>
    </source>
</reference>
<feature type="transmembrane region" description="Helical" evidence="1">
    <location>
        <begin position="16"/>
        <end position="35"/>
    </location>
</feature>
<dbReference type="EMBL" id="CP015721">
    <property type="protein sequence ID" value="APU87309.1"/>
    <property type="molecule type" value="Genomic_DNA"/>
</dbReference>
<accession>A0A1L7JNM7</accession>
<name>A0A1L7JNM7_CLOBO</name>
<keyword evidence="1" id="KW-0472">Membrane</keyword>
<keyword evidence="1" id="KW-1133">Transmembrane helix</keyword>
<geneLocation type="plasmid" evidence="2">
    <name>pNPD8_2</name>
</geneLocation>
<organism evidence="2">
    <name type="scientific">Clostridium botulinum</name>
    <dbReference type="NCBI Taxonomy" id="1491"/>
    <lineage>
        <taxon>Bacteria</taxon>
        <taxon>Bacillati</taxon>
        <taxon>Bacillota</taxon>
        <taxon>Clostridia</taxon>
        <taxon>Eubacteriales</taxon>
        <taxon>Clostridiaceae</taxon>
        <taxon>Clostridium</taxon>
    </lineage>
</organism>
<sequence>MSNVRRPIVVNKVIKYIIPIILISILSLVSLISIYKASINKSEGSLIIIRDAQLLYISDSSLETKYLKESDRIYKKSLSLSNDLERIKYTSLVSQIFIMPYKSIKIDSEVEKLASKSRKLGETIRYKEALKIRNSTSN</sequence>
<protein>
    <submittedName>
        <fullName evidence="2">Uncharacterized protein</fullName>
    </submittedName>
</protein>
<dbReference type="AlphaFoldDB" id="A0A1L7JNM7"/>
<evidence type="ECO:0000313" key="2">
    <source>
        <dbReference type="EMBL" id="APU87309.1"/>
    </source>
</evidence>
<evidence type="ECO:0000256" key="1">
    <source>
        <dbReference type="SAM" id="Phobius"/>
    </source>
</evidence>